<dbReference type="Gene3D" id="3.40.50.1820">
    <property type="entry name" value="alpha/beta hydrolase"/>
    <property type="match status" value="1"/>
</dbReference>
<dbReference type="EMBL" id="BMLY01000001">
    <property type="protein sequence ID" value="GGP25396.1"/>
    <property type="molecule type" value="Genomic_DNA"/>
</dbReference>
<reference evidence="4" key="1">
    <citation type="journal article" date="2019" name="Int. J. Syst. Evol. Microbiol.">
        <title>The Global Catalogue of Microorganisms (GCM) 10K type strain sequencing project: providing services to taxonomists for standard genome sequencing and annotation.</title>
        <authorList>
            <consortium name="The Broad Institute Genomics Platform"/>
            <consortium name="The Broad Institute Genome Sequencing Center for Infectious Disease"/>
            <person name="Wu L."/>
            <person name="Ma J."/>
        </authorList>
    </citation>
    <scope>NUCLEOTIDE SEQUENCE [LARGE SCALE GENOMIC DNA]</scope>
    <source>
        <strain evidence="4">CGMCC 1.8860</strain>
    </source>
</reference>
<organism evidence="3 4">
    <name type="scientific">Silvimonas amylolytica</name>
    <dbReference type="NCBI Taxonomy" id="449663"/>
    <lineage>
        <taxon>Bacteria</taxon>
        <taxon>Pseudomonadati</taxon>
        <taxon>Pseudomonadota</taxon>
        <taxon>Betaproteobacteria</taxon>
        <taxon>Neisseriales</taxon>
        <taxon>Chitinibacteraceae</taxon>
        <taxon>Silvimonas</taxon>
    </lineage>
</organism>
<evidence type="ECO:0000256" key="1">
    <source>
        <dbReference type="ARBA" id="ARBA00010884"/>
    </source>
</evidence>
<dbReference type="PANTHER" id="PTHR10794:SF94">
    <property type="entry name" value="ESTERASE YHET-RELATED"/>
    <property type="match status" value="1"/>
</dbReference>
<dbReference type="Pfam" id="PF00561">
    <property type="entry name" value="Abhydrolase_1"/>
    <property type="match status" value="1"/>
</dbReference>
<evidence type="ECO:0000313" key="3">
    <source>
        <dbReference type="EMBL" id="GGP25396.1"/>
    </source>
</evidence>
<dbReference type="InterPro" id="IPR029058">
    <property type="entry name" value="AB_hydrolase_fold"/>
</dbReference>
<dbReference type="InterPro" id="IPR012020">
    <property type="entry name" value="ABHD4"/>
</dbReference>
<evidence type="ECO:0000313" key="4">
    <source>
        <dbReference type="Proteomes" id="UP000621859"/>
    </source>
</evidence>
<protein>
    <submittedName>
        <fullName evidence="3">Alpha/beta hydrolase</fullName>
    </submittedName>
</protein>
<proteinExistence type="inferred from homology"/>
<feature type="domain" description="AB hydrolase-1" evidence="2">
    <location>
        <begin position="65"/>
        <end position="307"/>
    </location>
</feature>
<sequence>MSRRLSVPEFIEYRAPSWLPGGHLQTLYPALALGHRGPQFRRETWDTPDDDQIAIDWLDGAANQPLLVLFHGLEGSSRSHYSLSLFTAAQVAGYRGAVPHFRSCGDFDNRLPRAYHAGDSVEIDWVLRRIRQQNPGVPVFAAGVSLGGNALLKWLGEQGDEACKVVDGAAAVCAPLDLTECGAVLDKGLNRQIYTREFLRTLKKKMSVKLRLHADVHIDQNAIRRAVTLREFDDLVTAPLHGFRDVDHYWSAASSKPHLKGIAVPTLILNAKNDPFVPAHILPVQSEVSGAVTLLQPATGGHVGFADGMPPGQLTWLPRTLLTFFDAHLRAHKATQNP</sequence>
<gene>
    <name evidence="3" type="ORF">GCM10010971_12150</name>
</gene>
<dbReference type="InterPro" id="IPR000073">
    <property type="entry name" value="AB_hydrolase_1"/>
</dbReference>
<dbReference type="PANTHER" id="PTHR10794">
    <property type="entry name" value="ABHYDROLASE DOMAIN-CONTAINING PROTEIN"/>
    <property type="match status" value="1"/>
</dbReference>
<name>A0ABQ2PJ92_9NEIS</name>
<comment type="caution">
    <text evidence="3">The sequence shown here is derived from an EMBL/GenBank/DDBJ whole genome shotgun (WGS) entry which is preliminary data.</text>
</comment>
<evidence type="ECO:0000259" key="2">
    <source>
        <dbReference type="Pfam" id="PF00561"/>
    </source>
</evidence>
<dbReference type="PIRSF" id="PIRSF005211">
    <property type="entry name" value="Ab_hydro_YheT"/>
    <property type="match status" value="1"/>
</dbReference>
<dbReference type="RefSeq" id="WP_188690251.1">
    <property type="nucleotide sequence ID" value="NZ_BMLY01000001.1"/>
</dbReference>
<accession>A0ABQ2PJ92</accession>
<comment type="similarity">
    <text evidence="1">Belongs to the AB hydrolase superfamily. AB hydrolase 4 family.</text>
</comment>
<dbReference type="GO" id="GO:0016787">
    <property type="term" value="F:hydrolase activity"/>
    <property type="evidence" value="ECO:0007669"/>
    <property type="project" value="UniProtKB-KW"/>
</dbReference>
<keyword evidence="3" id="KW-0378">Hydrolase</keyword>
<dbReference type="SUPFAM" id="SSF53474">
    <property type="entry name" value="alpha/beta-Hydrolases"/>
    <property type="match status" value="1"/>
</dbReference>
<dbReference type="InterPro" id="IPR050960">
    <property type="entry name" value="AB_hydrolase_4_sf"/>
</dbReference>
<dbReference type="Proteomes" id="UP000621859">
    <property type="component" value="Unassembled WGS sequence"/>
</dbReference>
<keyword evidence="4" id="KW-1185">Reference proteome</keyword>